<dbReference type="InterPro" id="IPR006664">
    <property type="entry name" value="OMP_bac"/>
</dbReference>
<keyword evidence="6" id="KW-1133">Transmembrane helix</keyword>
<dbReference type="AlphaFoldDB" id="E3I400"/>
<evidence type="ECO:0000256" key="3">
    <source>
        <dbReference type="ARBA" id="ARBA00023237"/>
    </source>
</evidence>
<evidence type="ECO:0000313" key="9">
    <source>
        <dbReference type="Proteomes" id="UP000001399"/>
    </source>
</evidence>
<evidence type="ECO:0000313" key="8">
    <source>
        <dbReference type="EMBL" id="ADP72649.1"/>
    </source>
</evidence>
<dbReference type="PANTHER" id="PTHR30329:SF21">
    <property type="entry name" value="LIPOPROTEIN YIAD-RELATED"/>
    <property type="match status" value="1"/>
</dbReference>
<dbReference type="Gene3D" id="3.30.1330.60">
    <property type="entry name" value="OmpA-like domain"/>
    <property type="match status" value="1"/>
</dbReference>
<protein>
    <submittedName>
        <fullName evidence="8">OmpA/MotB domain protein</fullName>
    </submittedName>
</protein>
<dbReference type="Pfam" id="PF00691">
    <property type="entry name" value="OmpA"/>
    <property type="match status" value="1"/>
</dbReference>
<feature type="transmembrane region" description="Helical" evidence="6">
    <location>
        <begin position="297"/>
        <end position="319"/>
    </location>
</feature>
<dbReference type="PROSITE" id="PS51123">
    <property type="entry name" value="OMPA_2"/>
    <property type="match status" value="1"/>
</dbReference>
<reference evidence="9" key="1">
    <citation type="journal article" date="2011" name="J. Bacteriol.">
        <title>Genome sequences of eight morphologically diverse alphaproteobacteria.</title>
        <authorList>
            <consortium name="US DOE Joint Genome Institute"/>
            <person name="Brown P.J."/>
            <person name="Kysela D.T."/>
            <person name="Buechlein A."/>
            <person name="Hemmerich C."/>
            <person name="Brun Y.V."/>
        </authorList>
    </citation>
    <scope>NUCLEOTIDE SEQUENCE [LARGE SCALE GENOMIC DNA]</scope>
    <source>
        <strain evidence="9">ATCC 17100 / ATH 3.1.1 / DSM 162 / LMG 4299</strain>
    </source>
</reference>
<dbReference type="PRINTS" id="PR01021">
    <property type="entry name" value="OMPADOMAIN"/>
</dbReference>
<dbReference type="Proteomes" id="UP000001399">
    <property type="component" value="Chromosome"/>
</dbReference>
<evidence type="ECO:0000256" key="4">
    <source>
        <dbReference type="PROSITE-ProRule" id="PRU00473"/>
    </source>
</evidence>
<dbReference type="InterPro" id="IPR036737">
    <property type="entry name" value="OmpA-like_sf"/>
</dbReference>
<keyword evidence="6" id="KW-0812">Transmembrane</keyword>
<dbReference type="eggNOG" id="COG2885">
    <property type="taxonomic scope" value="Bacteria"/>
</dbReference>
<accession>E3I400</accession>
<evidence type="ECO:0000256" key="5">
    <source>
        <dbReference type="SAM" id="Coils"/>
    </source>
</evidence>
<gene>
    <name evidence="8" type="ordered locus">Rvan_3469</name>
</gene>
<dbReference type="SUPFAM" id="SSF103088">
    <property type="entry name" value="OmpA-like"/>
    <property type="match status" value="1"/>
</dbReference>
<proteinExistence type="predicted"/>
<dbReference type="InterPro" id="IPR006665">
    <property type="entry name" value="OmpA-like"/>
</dbReference>
<keyword evidence="3" id="KW-0998">Cell outer membrane</keyword>
<feature type="domain" description="OmpA-like" evidence="7">
    <location>
        <begin position="452"/>
        <end position="567"/>
    </location>
</feature>
<keyword evidence="9" id="KW-1185">Reference proteome</keyword>
<keyword evidence="5" id="KW-0175">Coiled coil</keyword>
<dbReference type="RefSeq" id="WP_013421007.1">
    <property type="nucleotide sequence ID" value="NC_014664.1"/>
</dbReference>
<dbReference type="CDD" id="cd07185">
    <property type="entry name" value="OmpA_C-like"/>
    <property type="match status" value="1"/>
</dbReference>
<dbReference type="STRING" id="648757.Rvan_3469"/>
<dbReference type="OrthoDB" id="345640at2"/>
<evidence type="ECO:0000259" key="7">
    <source>
        <dbReference type="PROSITE" id="PS51123"/>
    </source>
</evidence>
<evidence type="ECO:0000256" key="2">
    <source>
        <dbReference type="ARBA" id="ARBA00023136"/>
    </source>
</evidence>
<dbReference type="KEGG" id="rva:Rvan_3469"/>
<dbReference type="HOGENOM" id="CLU_479715_0_0_5"/>
<dbReference type="GO" id="GO:0009279">
    <property type="term" value="C:cell outer membrane"/>
    <property type="evidence" value="ECO:0007669"/>
    <property type="project" value="UniProtKB-SubCell"/>
</dbReference>
<dbReference type="EMBL" id="CP002292">
    <property type="protein sequence ID" value="ADP72649.1"/>
    <property type="molecule type" value="Genomic_DNA"/>
</dbReference>
<name>E3I400_RHOVT</name>
<dbReference type="PANTHER" id="PTHR30329">
    <property type="entry name" value="STATOR ELEMENT OF FLAGELLAR MOTOR COMPLEX"/>
    <property type="match status" value="1"/>
</dbReference>
<comment type="subcellular location">
    <subcellularLocation>
        <location evidence="1">Cell outer membrane</location>
    </subcellularLocation>
</comment>
<organism evidence="8 9">
    <name type="scientific">Rhodomicrobium vannielii (strain ATCC 17100 / DSM 162 / LMG 4299 / NCIMB 10020 / ATH 3.1.1)</name>
    <dbReference type="NCBI Taxonomy" id="648757"/>
    <lineage>
        <taxon>Bacteria</taxon>
        <taxon>Pseudomonadati</taxon>
        <taxon>Pseudomonadota</taxon>
        <taxon>Alphaproteobacteria</taxon>
        <taxon>Hyphomicrobiales</taxon>
        <taxon>Hyphomicrobiaceae</taxon>
        <taxon>Rhodomicrobium</taxon>
    </lineage>
</organism>
<feature type="coiled-coil region" evidence="5">
    <location>
        <begin position="398"/>
        <end position="432"/>
    </location>
</feature>
<evidence type="ECO:0000256" key="6">
    <source>
        <dbReference type="SAM" id="Phobius"/>
    </source>
</evidence>
<dbReference type="InterPro" id="IPR050330">
    <property type="entry name" value="Bact_OuterMem_StrucFunc"/>
</dbReference>
<evidence type="ECO:0000256" key="1">
    <source>
        <dbReference type="ARBA" id="ARBA00004442"/>
    </source>
</evidence>
<keyword evidence="2 4" id="KW-0472">Membrane</keyword>
<sequence length="568" mass="62311">MSAKNDYLALKDVLFGRESAALEDVRALVAAHDQSIGSPEQLRESVADVLAGAMRSAGIKDRSGLAISMAPVIIDGIRSEIRNSRNEIVDALYPILGRLTSAYVMSAFRDFMEQTNQRLEGGLSGRFIWLRLYCFVTGKSYAKALLRRRSAFRVQEILLIDAETGALVDSWQAPDLAVGEPIADDGPRVTAMLAAVNRFASEALKAKRQSLKSIDLGDSQIYLRMTAKMLFVLRCEGYARASLLDVLDKAIVNVLDVHEPRLSSPDRHTAAQSARETLAALAEKVQETLSQRRRRPVFAIVLYSAFILAVLAFAGFRYWQSERLEAIRDTAASIARAYPGVLGFPVDVRFDGDGRSLILSGLVPSYSVKEGVETQVSSHVTELPVVSRLLVLPEQRKVEELQGAVSAIMDKLAAIEARIEAGNASLADLKARVAEQGETLKTVSAQVFSPQQRFTEWARRNAIFFGDGTKFRNPDIASRKIAELAAIVANSDIRLLVVGFTDSLGQSERNQQLGQERAKAVVDELVKLGVAEDRLATVSRRTETVITTETGATSNNRRVEFQLALEGE</sequence>